<keyword evidence="3" id="KW-1185">Reference proteome</keyword>
<dbReference type="EMBL" id="AP022586">
    <property type="protein sequence ID" value="BBY16089.1"/>
    <property type="molecule type" value="Genomic_DNA"/>
</dbReference>
<evidence type="ECO:0000313" key="3">
    <source>
        <dbReference type="Proteomes" id="UP000466607"/>
    </source>
</evidence>
<keyword evidence="1" id="KW-1133">Transmembrane helix</keyword>
<keyword evidence="1" id="KW-0812">Transmembrane</keyword>
<feature type="transmembrane region" description="Helical" evidence="1">
    <location>
        <begin position="48"/>
        <end position="73"/>
    </location>
</feature>
<dbReference type="AlphaFoldDB" id="A0AAD1IIK0"/>
<reference evidence="2 3" key="1">
    <citation type="journal article" date="2019" name="Emerg. Microbes Infect.">
        <title>Comprehensive subspecies identification of 175 nontuberculous mycobacteria species based on 7547 genomic profiles.</title>
        <authorList>
            <person name="Matsumoto Y."/>
            <person name="Kinjo T."/>
            <person name="Motooka D."/>
            <person name="Nabeya D."/>
            <person name="Jung N."/>
            <person name="Uechi K."/>
            <person name="Horii T."/>
            <person name="Iida T."/>
            <person name="Fujita J."/>
            <person name="Nakamura S."/>
        </authorList>
    </citation>
    <scope>NUCLEOTIDE SEQUENCE [LARGE SCALE GENOMIC DNA]</scope>
    <source>
        <strain evidence="2 3">JCM 17423</strain>
    </source>
</reference>
<name>A0AAD1IIK0_9MYCO</name>
<protein>
    <submittedName>
        <fullName evidence="2">Uncharacterized protein</fullName>
    </submittedName>
</protein>
<evidence type="ECO:0000256" key="1">
    <source>
        <dbReference type="SAM" id="Phobius"/>
    </source>
</evidence>
<keyword evidence="1" id="KW-0472">Membrane</keyword>
<gene>
    <name evidence="2" type="ORF">MLIT_16810</name>
</gene>
<accession>A0AAD1IIK0</accession>
<proteinExistence type="predicted"/>
<sequence>MIFGAGGAKVIAMSALRIDRHKAIVWARRYVPCEVAGTTVEFGGAALAYLWTGSFVVAALAGTIGASVGYYATAYTAALRWSYRSRRGSLPMRVLVANGLALRSVAIEFGPAEAVDSLVVRPLAFYVGPQLFGGLVLGWVAAKVFSDVVFYALAIGSYERFGALLARRPSIEKGQRHEPRPATTAA</sequence>
<dbReference type="Proteomes" id="UP000466607">
    <property type="component" value="Chromosome"/>
</dbReference>
<organism evidence="2 3">
    <name type="scientific">Mycolicibacterium litorale</name>
    <dbReference type="NCBI Taxonomy" id="758802"/>
    <lineage>
        <taxon>Bacteria</taxon>
        <taxon>Bacillati</taxon>
        <taxon>Actinomycetota</taxon>
        <taxon>Actinomycetes</taxon>
        <taxon>Mycobacteriales</taxon>
        <taxon>Mycobacteriaceae</taxon>
        <taxon>Mycolicibacterium</taxon>
    </lineage>
</organism>
<evidence type="ECO:0000313" key="2">
    <source>
        <dbReference type="EMBL" id="BBY16089.1"/>
    </source>
</evidence>